<dbReference type="Gene3D" id="3.90.1150.200">
    <property type="match status" value="1"/>
</dbReference>
<comment type="caution">
    <text evidence="3">The sequence shown here is derived from an EMBL/GenBank/DDBJ whole genome shotgun (WGS) entry which is preliminary data.</text>
</comment>
<evidence type="ECO:0000256" key="1">
    <source>
        <dbReference type="SAM" id="MobiDB-lite"/>
    </source>
</evidence>
<protein>
    <submittedName>
        <fullName evidence="3">DUF1801 domain-containing protein</fullName>
    </submittedName>
</protein>
<evidence type="ECO:0000313" key="4">
    <source>
        <dbReference type="Proteomes" id="UP000308121"/>
    </source>
</evidence>
<dbReference type="EMBL" id="SZYE01000013">
    <property type="protein sequence ID" value="TKR26852.1"/>
    <property type="molecule type" value="Genomic_DNA"/>
</dbReference>
<dbReference type="Proteomes" id="UP000308121">
    <property type="component" value="Unassembled WGS sequence"/>
</dbReference>
<dbReference type="Pfam" id="PF08818">
    <property type="entry name" value="DUF1801"/>
    <property type="match status" value="1"/>
</dbReference>
<proteinExistence type="predicted"/>
<feature type="region of interest" description="Disordered" evidence="1">
    <location>
        <begin position="1"/>
        <end position="38"/>
    </location>
</feature>
<dbReference type="RefSeq" id="WP_154728308.1">
    <property type="nucleotide sequence ID" value="NZ_SZYE01000013.1"/>
</dbReference>
<dbReference type="AlphaFoldDB" id="A0A7Z8NSU4"/>
<dbReference type="SUPFAM" id="SSF159888">
    <property type="entry name" value="YdhG-like"/>
    <property type="match status" value="1"/>
</dbReference>
<feature type="domain" description="YdhG-like" evidence="2">
    <location>
        <begin position="55"/>
        <end position="143"/>
    </location>
</feature>
<dbReference type="InterPro" id="IPR014922">
    <property type="entry name" value="YdhG-like"/>
</dbReference>
<dbReference type="OrthoDB" id="32458at2"/>
<feature type="compositionally biased region" description="Basic and acidic residues" evidence="1">
    <location>
        <begin position="13"/>
        <end position="28"/>
    </location>
</feature>
<evidence type="ECO:0000259" key="2">
    <source>
        <dbReference type="Pfam" id="PF08818"/>
    </source>
</evidence>
<reference evidence="3 4" key="1">
    <citation type="submission" date="2019-05" db="EMBL/GenBank/DDBJ databases">
        <title>Genome sequence of Cellulomonas hominis strain CS1.</title>
        <authorList>
            <person name="Belmont J."/>
            <person name="Maclea K.S."/>
        </authorList>
    </citation>
    <scope>NUCLEOTIDE SEQUENCE [LARGE SCALE GENOMIC DNA]</scope>
    <source>
        <strain evidence="3 4">CS1</strain>
    </source>
</reference>
<accession>A0A7Z8NSU4</accession>
<sequence>MAETRESTANFTAEERAAMQERAAEVRTARKRGKAAGDPEAELLAKIAELPDEDRAMAERIHAIVREVAPGLTPRTWYGMPAYGATKAVLFFQPASKFKARYATLGFNDDARLDDGGMWPTAYALTRVGEAEEAAIRELVRRAAGEG</sequence>
<evidence type="ECO:0000313" key="3">
    <source>
        <dbReference type="EMBL" id="TKR26852.1"/>
    </source>
</evidence>
<name>A0A7Z8NSU4_9CELL</name>
<gene>
    <name evidence="3" type="ORF">FA014_03420</name>
</gene>
<organism evidence="3 4">
    <name type="scientific">Cellulomonas hominis</name>
    <dbReference type="NCBI Taxonomy" id="156981"/>
    <lineage>
        <taxon>Bacteria</taxon>
        <taxon>Bacillati</taxon>
        <taxon>Actinomycetota</taxon>
        <taxon>Actinomycetes</taxon>
        <taxon>Micrococcales</taxon>
        <taxon>Cellulomonadaceae</taxon>
        <taxon>Cellulomonas</taxon>
    </lineage>
</organism>